<gene>
    <name evidence="10" type="ORF">PV06_09037</name>
</gene>
<keyword evidence="5" id="KW-0862">Zinc</keyword>
<keyword evidence="3" id="KW-0677">Repeat</keyword>
<feature type="domain" description="C2H2-type" evidence="9">
    <location>
        <begin position="35"/>
        <end position="62"/>
    </location>
</feature>
<feature type="compositionally biased region" description="Basic and acidic residues" evidence="8">
    <location>
        <begin position="652"/>
        <end position="663"/>
    </location>
</feature>
<dbReference type="SUPFAM" id="SSF57667">
    <property type="entry name" value="beta-beta-alpha zinc fingers"/>
    <property type="match status" value="1"/>
</dbReference>
<dbReference type="PANTHER" id="PTHR40626">
    <property type="entry name" value="MIP31509P"/>
    <property type="match status" value="1"/>
</dbReference>
<dbReference type="AlphaFoldDB" id="A0A0D2BP02"/>
<organism evidence="10 11">
    <name type="scientific">Exophiala oligosperma</name>
    <dbReference type="NCBI Taxonomy" id="215243"/>
    <lineage>
        <taxon>Eukaryota</taxon>
        <taxon>Fungi</taxon>
        <taxon>Dikarya</taxon>
        <taxon>Ascomycota</taxon>
        <taxon>Pezizomycotina</taxon>
        <taxon>Eurotiomycetes</taxon>
        <taxon>Chaetothyriomycetidae</taxon>
        <taxon>Chaetothyriales</taxon>
        <taxon>Herpotrichiellaceae</taxon>
        <taxon>Exophiala</taxon>
    </lineage>
</organism>
<dbReference type="PANTHER" id="PTHR40626:SF3">
    <property type="entry name" value="TRANSCRIPTION FACTOR WITH C2H2 AND ZN(2)-CYS(6) DNA BINDING DOMAIN (EUROFUNG)-RELATED"/>
    <property type="match status" value="1"/>
</dbReference>
<dbReference type="STRING" id="215243.A0A0D2BP02"/>
<dbReference type="InterPro" id="IPR051059">
    <property type="entry name" value="VerF-like"/>
</dbReference>
<evidence type="ECO:0000256" key="7">
    <source>
        <dbReference type="PROSITE-ProRule" id="PRU00042"/>
    </source>
</evidence>
<name>A0A0D2BP02_9EURO</name>
<dbReference type="GO" id="GO:0000981">
    <property type="term" value="F:DNA-binding transcription factor activity, RNA polymerase II-specific"/>
    <property type="evidence" value="ECO:0007669"/>
    <property type="project" value="InterPro"/>
</dbReference>
<evidence type="ECO:0000256" key="6">
    <source>
        <dbReference type="ARBA" id="ARBA00023242"/>
    </source>
</evidence>
<reference evidence="10 11" key="1">
    <citation type="submission" date="2015-01" db="EMBL/GenBank/DDBJ databases">
        <title>The Genome Sequence of Exophiala oligosperma CBS72588.</title>
        <authorList>
            <consortium name="The Broad Institute Genomics Platform"/>
            <person name="Cuomo C."/>
            <person name="de Hoog S."/>
            <person name="Gorbushina A."/>
            <person name="Stielow B."/>
            <person name="Teixiera M."/>
            <person name="Abouelleil A."/>
            <person name="Chapman S.B."/>
            <person name="Priest M."/>
            <person name="Young S.K."/>
            <person name="Wortman J."/>
            <person name="Nusbaum C."/>
            <person name="Birren B."/>
        </authorList>
    </citation>
    <scope>NUCLEOTIDE SEQUENCE [LARGE SCALE GENOMIC DNA]</scope>
    <source>
        <strain evidence="10 11">CBS 72588</strain>
    </source>
</reference>
<dbReference type="GO" id="GO:0000978">
    <property type="term" value="F:RNA polymerase II cis-regulatory region sequence-specific DNA binding"/>
    <property type="evidence" value="ECO:0007669"/>
    <property type="project" value="InterPro"/>
</dbReference>
<evidence type="ECO:0000256" key="8">
    <source>
        <dbReference type="SAM" id="MobiDB-lite"/>
    </source>
</evidence>
<dbReference type="HOGENOM" id="CLU_012538_0_1_1"/>
<evidence type="ECO:0000313" key="11">
    <source>
        <dbReference type="Proteomes" id="UP000053342"/>
    </source>
</evidence>
<dbReference type="InterPro" id="IPR036236">
    <property type="entry name" value="Znf_C2H2_sf"/>
</dbReference>
<feature type="domain" description="C2H2-type" evidence="9">
    <location>
        <begin position="7"/>
        <end position="34"/>
    </location>
</feature>
<dbReference type="GO" id="GO:0006351">
    <property type="term" value="P:DNA-templated transcription"/>
    <property type="evidence" value="ECO:0007669"/>
    <property type="project" value="InterPro"/>
</dbReference>
<dbReference type="GO" id="GO:0000785">
    <property type="term" value="C:chromatin"/>
    <property type="evidence" value="ECO:0007669"/>
    <property type="project" value="TreeGrafter"/>
</dbReference>
<dbReference type="SMART" id="SM00355">
    <property type="entry name" value="ZnF_C2H2"/>
    <property type="match status" value="2"/>
</dbReference>
<dbReference type="PROSITE" id="PS50157">
    <property type="entry name" value="ZINC_FINGER_C2H2_2"/>
    <property type="match status" value="2"/>
</dbReference>
<dbReference type="RefSeq" id="XP_016259463.1">
    <property type="nucleotide sequence ID" value="XM_016410441.1"/>
</dbReference>
<dbReference type="Gene3D" id="3.30.160.60">
    <property type="entry name" value="Classic Zinc Finger"/>
    <property type="match status" value="1"/>
</dbReference>
<evidence type="ECO:0000256" key="5">
    <source>
        <dbReference type="ARBA" id="ARBA00022833"/>
    </source>
</evidence>
<evidence type="ECO:0000256" key="1">
    <source>
        <dbReference type="ARBA" id="ARBA00004123"/>
    </source>
</evidence>
<dbReference type="VEuPathDB" id="FungiDB:PV06_09037"/>
<dbReference type="GO" id="GO:0005634">
    <property type="term" value="C:nucleus"/>
    <property type="evidence" value="ECO:0007669"/>
    <property type="project" value="UniProtKB-SubCell"/>
</dbReference>
<evidence type="ECO:0000313" key="10">
    <source>
        <dbReference type="EMBL" id="KIW39247.1"/>
    </source>
</evidence>
<feature type="compositionally biased region" description="Low complexity" evidence="8">
    <location>
        <begin position="665"/>
        <end position="678"/>
    </location>
</feature>
<dbReference type="CDD" id="cd12148">
    <property type="entry name" value="fungal_TF_MHR"/>
    <property type="match status" value="1"/>
</dbReference>
<dbReference type="OrthoDB" id="654211at2759"/>
<evidence type="ECO:0000256" key="2">
    <source>
        <dbReference type="ARBA" id="ARBA00022723"/>
    </source>
</evidence>
<dbReference type="PROSITE" id="PS00028">
    <property type="entry name" value="ZINC_FINGER_C2H2_1"/>
    <property type="match status" value="1"/>
</dbReference>
<keyword evidence="4 7" id="KW-0863">Zinc-finger</keyword>
<dbReference type="InterPro" id="IPR007219">
    <property type="entry name" value="XnlR_reg_dom"/>
</dbReference>
<evidence type="ECO:0000256" key="3">
    <source>
        <dbReference type="ARBA" id="ARBA00022737"/>
    </source>
</evidence>
<keyword evidence="11" id="KW-1185">Reference proteome</keyword>
<dbReference type="Pfam" id="PF00096">
    <property type="entry name" value="zf-C2H2"/>
    <property type="match status" value="1"/>
</dbReference>
<dbReference type="GO" id="GO:0008270">
    <property type="term" value="F:zinc ion binding"/>
    <property type="evidence" value="ECO:0007669"/>
    <property type="project" value="UniProtKB-KW"/>
</dbReference>
<dbReference type="InterPro" id="IPR013087">
    <property type="entry name" value="Znf_C2H2_type"/>
</dbReference>
<comment type="subcellular location">
    <subcellularLocation>
        <location evidence="1">Nucleus</location>
    </subcellularLocation>
</comment>
<keyword evidence="6" id="KW-0539">Nucleus</keyword>
<accession>A0A0D2BP02</accession>
<protein>
    <recommendedName>
        <fullName evidence="9">C2H2-type domain-containing protein</fullName>
    </recommendedName>
</protein>
<sequence length="714" mass="81282">MTNNSSHTCPICTKSYKRPEHLRRHFFSHRPDRPHRCHQCESSFQRSDVLKRHLKTCEGVPPAQRRKPSVCTVNENVNNGVVGDFSMATELITPPPLEPSLMTNVGAGVLNQPLMPPPGNWDVVADATSEFAFSDGFSDIPWADILSVDPENSLPPDASQDVKKHRFQFLNDFTSNYGLVQSFDCGTLNQRCHMLSGCWECQGIGRDDAFGAFLQSSPSDLTPFNSLPYLEHDPWNGNDCGVARIASSWIADPYAAVTNEITSLIRKVIVVKSRRSIVTHEWTPLLHHMSLRFFSPPQIRKYLSLYWAFWHPQVNFLHRPTFDVLASKSILVATMTLIGACLSPDAEDRDNAKMWFNCIEELVFTDDDLLDDSDFSVEYGSKHFSSSRNKIQALQAAYMVLLFQNWEGIDKSRRRARRERFSTLVSVARDIGIHTAQQRDYSQLTANDFVWAEFVLREELIRVFLWIFLIDTAFVIFNNLPPRLVIKEMKMHMACTEATYQAGTARACWDQIQRDLELKRESDSIKDLCSAVELLCKDAGRIPQKQLLALADLGPLNLFSMTSALHSLIFHYQNSLGCHGQLIPVRNAIHNWREAWLIYQAQSLMKPRYSTVGEEEVSCRDLWRRIGFIRHAAEYWLLASFMLEKISKKRSDETVRGGDHRQNEGGASTAGDDSSGATPTVEPMLGKYDETSMQQVHDLLEDFQKMYITTEIAL</sequence>
<evidence type="ECO:0000259" key="9">
    <source>
        <dbReference type="PROSITE" id="PS50157"/>
    </source>
</evidence>
<evidence type="ECO:0000256" key="4">
    <source>
        <dbReference type="ARBA" id="ARBA00022771"/>
    </source>
</evidence>
<dbReference type="Pfam" id="PF04082">
    <property type="entry name" value="Fungal_trans"/>
    <property type="match status" value="1"/>
</dbReference>
<keyword evidence="2" id="KW-0479">Metal-binding</keyword>
<proteinExistence type="predicted"/>
<dbReference type="EMBL" id="KN847340">
    <property type="protein sequence ID" value="KIW39247.1"/>
    <property type="molecule type" value="Genomic_DNA"/>
</dbReference>
<dbReference type="GeneID" id="27361111"/>
<dbReference type="Proteomes" id="UP000053342">
    <property type="component" value="Unassembled WGS sequence"/>
</dbReference>
<feature type="region of interest" description="Disordered" evidence="8">
    <location>
        <begin position="652"/>
        <end position="684"/>
    </location>
</feature>